<dbReference type="GO" id="GO:0009029">
    <property type="term" value="F:lipid-A 4'-kinase activity"/>
    <property type="evidence" value="ECO:0007669"/>
    <property type="project" value="UniProtKB-EC"/>
</dbReference>
<dbReference type="Proteomes" id="UP000594263">
    <property type="component" value="Unplaced"/>
</dbReference>
<dbReference type="OMA" id="RAFPDHH"/>
<evidence type="ECO:0000313" key="10">
    <source>
        <dbReference type="EnsemblPlants" id="Kaladp0048s0430.1.v1.1"/>
    </source>
</evidence>
<evidence type="ECO:0000256" key="1">
    <source>
        <dbReference type="ARBA" id="ARBA00004870"/>
    </source>
</evidence>
<keyword evidence="11" id="KW-1185">Reference proteome</keyword>
<name>A0A7N0TXY4_KALFE</name>
<evidence type="ECO:0000256" key="7">
    <source>
        <dbReference type="ARBA" id="ARBA00022777"/>
    </source>
</evidence>
<dbReference type="PANTHER" id="PTHR42724:SF1">
    <property type="entry name" value="TETRAACYLDISACCHARIDE 4'-KINASE, MITOCHONDRIAL-RELATED"/>
    <property type="match status" value="1"/>
</dbReference>
<keyword evidence="7" id="KW-0418">Kinase</keyword>
<accession>A0A7N0TXY4</accession>
<protein>
    <recommendedName>
        <fullName evidence="2">tetraacyldisaccharide 4'-kinase</fullName>
        <ecNumber evidence="2">2.7.1.130</ecNumber>
    </recommendedName>
</protein>
<keyword evidence="9" id="KW-0443">Lipid metabolism</keyword>
<dbReference type="EnsemblPlants" id="Kaladp0048s0430.1.v1.1">
    <property type="protein sequence ID" value="Kaladp0048s0430.1.v1.1"/>
    <property type="gene ID" value="Kaladp0048s0430.v1.1"/>
</dbReference>
<dbReference type="InterPro" id="IPR003758">
    <property type="entry name" value="LpxK"/>
</dbReference>
<comment type="pathway">
    <text evidence="1">Glycolipid biosynthesis; lipid IV(A) biosynthesis; lipid IV(A) from (3R)-3-hydroxytetradecanoyl-[acyl-carrier-protein] and UDP-N-acetyl-alpha-D-glucosamine: step 6/6.</text>
</comment>
<keyword evidence="8" id="KW-0067">ATP-binding</keyword>
<keyword evidence="3" id="KW-0444">Lipid biosynthesis</keyword>
<keyword evidence="4" id="KW-0441">Lipid A biosynthesis</keyword>
<dbReference type="AlphaFoldDB" id="A0A7N0TXY4"/>
<keyword evidence="6" id="KW-0547">Nucleotide-binding</keyword>
<evidence type="ECO:0000256" key="8">
    <source>
        <dbReference type="ARBA" id="ARBA00022840"/>
    </source>
</evidence>
<dbReference type="HAMAP" id="MF_00409">
    <property type="entry name" value="LpxK"/>
    <property type="match status" value="1"/>
</dbReference>
<dbReference type="EC" id="2.7.1.130" evidence="2"/>
<organism evidence="10 11">
    <name type="scientific">Kalanchoe fedtschenkoi</name>
    <name type="common">Lavender scallops</name>
    <name type="synonym">South American air plant</name>
    <dbReference type="NCBI Taxonomy" id="63787"/>
    <lineage>
        <taxon>Eukaryota</taxon>
        <taxon>Viridiplantae</taxon>
        <taxon>Streptophyta</taxon>
        <taxon>Embryophyta</taxon>
        <taxon>Tracheophyta</taxon>
        <taxon>Spermatophyta</taxon>
        <taxon>Magnoliopsida</taxon>
        <taxon>eudicotyledons</taxon>
        <taxon>Gunneridae</taxon>
        <taxon>Pentapetalae</taxon>
        <taxon>Saxifragales</taxon>
        <taxon>Crassulaceae</taxon>
        <taxon>Kalanchoe</taxon>
    </lineage>
</organism>
<evidence type="ECO:0000256" key="9">
    <source>
        <dbReference type="ARBA" id="ARBA00023098"/>
    </source>
</evidence>
<sequence>MEKLKTAINQIAYAPNVSSLPPLHRSIIPLLSLASSIYRIALNFRYKLYYYGLFKRRRLPVPVISVGNLTYGGNGKTPMVELLALLFAHSGIPPLILTRGYAGGDEAKMLRRHLGGTSAKIGVGANRAVTANAFIKKFGFMDLDKRARFACLGAEQKQLHNFDSDRIGVAVLDDGMQHLSLWRDLDIVMVNAMMPWGNSHLIPLGPLREPLSALKRADIAVIHHADMVSEQDVKNLELMLHAMKDTLHIFSTEMVPSHYFEVGNFSCSLPLEVVNNATVLCVSAIGCATSFVQAIEKMGPQFVDCLDFSDHHIFHDQDVYVIKSKLEEMRKSGSCPVVAITEKDYDRDPEVLKMLDPYKVLVLCSRLQILPRKGNDMGSFTTLLERLVSENKSSCGHNKPNFCGSRF</sequence>
<evidence type="ECO:0000256" key="5">
    <source>
        <dbReference type="ARBA" id="ARBA00022679"/>
    </source>
</evidence>
<dbReference type="GO" id="GO:0005739">
    <property type="term" value="C:mitochondrion"/>
    <property type="evidence" value="ECO:0007669"/>
    <property type="project" value="EnsemblPlants"/>
</dbReference>
<dbReference type="GO" id="GO:0009245">
    <property type="term" value="P:lipid A biosynthetic process"/>
    <property type="evidence" value="ECO:0007669"/>
    <property type="project" value="UniProtKB-KW"/>
</dbReference>
<dbReference type="Gramene" id="Kaladp0048s0430.1.v1.1">
    <property type="protein sequence ID" value="Kaladp0048s0430.1.v1.1"/>
    <property type="gene ID" value="Kaladp0048s0430.v1.1"/>
</dbReference>
<evidence type="ECO:0000256" key="3">
    <source>
        <dbReference type="ARBA" id="ARBA00022516"/>
    </source>
</evidence>
<dbReference type="GO" id="GO:2001289">
    <property type="term" value="P:lipid X metabolic process"/>
    <property type="evidence" value="ECO:0007669"/>
    <property type="project" value="EnsemblPlants"/>
</dbReference>
<dbReference type="Pfam" id="PF02606">
    <property type="entry name" value="LpxK"/>
    <property type="match status" value="1"/>
</dbReference>
<dbReference type="PANTHER" id="PTHR42724">
    <property type="entry name" value="TETRAACYLDISACCHARIDE 4'-KINASE"/>
    <property type="match status" value="1"/>
</dbReference>
<keyword evidence="5" id="KW-0808">Transferase</keyword>
<dbReference type="GO" id="GO:0016020">
    <property type="term" value="C:membrane"/>
    <property type="evidence" value="ECO:0007669"/>
    <property type="project" value="GOC"/>
</dbReference>
<dbReference type="GO" id="GO:0005524">
    <property type="term" value="F:ATP binding"/>
    <property type="evidence" value="ECO:0007669"/>
    <property type="project" value="UniProtKB-KW"/>
</dbReference>
<evidence type="ECO:0000313" key="11">
    <source>
        <dbReference type="Proteomes" id="UP000594263"/>
    </source>
</evidence>
<reference evidence="10" key="1">
    <citation type="submission" date="2021-01" db="UniProtKB">
        <authorList>
            <consortium name="EnsemblPlants"/>
        </authorList>
    </citation>
    <scope>IDENTIFICATION</scope>
</reference>
<evidence type="ECO:0000256" key="4">
    <source>
        <dbReference type="ARBA" id="ARBA00022556"/>
    </source>
</evidence>
<dbReference type="UniPathway" id="UPA00359">
    <property type="reaction ID" value="UER00482"/>
</dbReference>
<evidence type="ECO:0000256" key="6">
    <source>
        <dbReference type="ARBA" id="ARBA00022741"/>
    </source>
</evidence>
<evidence type="ECO:0000256" key="2">
    <source>
        <dbReference type="ARBA" id="ARBA00012071"/>
    </source>
</evidence>
<proteinExistence type="inferred from homology"/>